<name>A0A7S3DIB6_9EUKA</name>
<dbReference type="AlphaFoldDB" id="A0A7S3DIB6"/>
<dbReference type="InterPro" id="IPR053248">
    <property type="entry name" value="Zinc_finger_MYND_domain"/>
</dbReference>
<sequence>MASPKKGPVRGPPKGFSLTPLYNSAPSGLFVECEITDRHVAITAENTKTIYRNHVGTKSASAYKRMCDILVPLTANAQRIGTEEERKLLDQSIQLCQRLLIEVTLSEATKLVGRAEYEDALPGSIQALRFSLEIYGSGRSELIPCYILLAEANLGLSRFKQAEECLCNANWILIKTRDNDKKVKSILYRGFGRLYAAQGKREEALRQLANDVYYSSLRVGPEHVDTSGGYFYMARVFQDMGKIDCALSLSDKVVDIWYRHLRDIAIAAAEAEERGDSGTKELDDDQAIAGADALQKILQMRESHLGLTHIAVGECFYVISILLQQVGDIDGAIQNAEKALPIYESQLGEDNESTVEVAESLAALRGSRE</sequence>
<dbReference type="EMBL" id="HBIB01032499">
    <property type="protein sequence ID" value="CAE0258779.1"/>
    <property type="molecule type" value="Transcribed_RNA"/>
</dbReference>
<dbReference type="InterPro" id="IPR011990">
    <property type="entry name" value="TPR-like_helical_dom_sf"/>
</dbReference>
<dbReference type="EMBL" id="HBIB01032494">
    <property type="protein sequence ID" value="CAE0258774.1"/>
    <property type="molecule type" value="Transcribed_RNA"/>
</dbReference>
<dbReference type="PANTHER" id="PTHR46533">
    <property type="entry name" value="ZINC FINGER MYND DOMAIN-CONTAINING PROTEIN 12"/>
    <property type="match status" value="1"/>
</dbReference>
<gene>
    <name evidence="1" type="ORF">PBIL07802_LOCUS21040</name>
    <name evidence="2" type="ORF">PBIL07802_LOCUS21043</name>
    <name evidence="3" type="ORF">PBIL07802_LOCUS21045</name>
</gene>
<organism evidence="2">
    <name type="scientific">Palpitomonas bilix</name>
    <dbReference type="NCBI Taxonomy" id="652834"/>
    <lineage>
        <taxon>Eukaryota</taxon>
        <taxon>Eukaryota incertae sedis</taxon>
    </lineage>
</organism>
<evidence type="ECO:0000313" key="3">
    <source>
        <dbReference type="EMBL" id="CAE0258779.1"/>
    </source>
</evidence>
<dbReference type="PANTHER" id="PTHR46533:SF1">
    <property type="entry name" value="ZINC FINGER MYND DOMAIN-CONTAINING PROTEIN 12"/>
    <property type="match status" value="1"/>
</dbReference>
<dbReference type="EMBL" id="HBIB01032497">
    <property type="protein sequence ID" value="CAE0258777.1"/>
    <property type="molecule type" value="Transcribed_RNA"/>
</dbReference>
<accession>A0A7S3DIB6</accession>
<dbReference type="SUPFAM" id="SSF48452">
    <property type="entry name" value="TPR-like"/>
    <property type="match status" value="1"/>
</dbReference>
<evidence type="ECO:0000313" key="2">
    <source>
        <dbReference type="EMBL" id="CAE0258777.1"/>
    </source>
</evidence>
<protein>
    <submittedName>
        <fullName evidence="2">Uncharacterized protein</fullName>
    </submittedName>
</protein>
<proteinExistence type="predicted"/>
<dbReference type="Gene3D" id="1.25.40.10">
    <property type="entry name" value="Tetratricopeptide repeat domain"/>
    <property type="match status" value="2"/>
</dbReference>
<reference evidence="2" key="1">
    <citation type="submission" date="2021-01" db="EMBL/GenBank/DDBJ databases">
        <authorList>
            <person name="Corre E."/>
            <person name="Pelletier E."/>
            <person name="Niang G."/>
            <person name="Scheremetjew M."/>
            <person name="Finn R."/>
            <person name="Kale V."/>
            <person name="Holt S."/>
            <person name="Cochrane G."/>
            <person name="Meng A."/>
            <person name="Brown T."/>
            <person name="Cohen L."/>
        </authorList>
    </citation>
    <scope>NUCLEOTIDE SEQUENCE</scope>
    <source>
        <strain evidence="2">NIES-2562</strain>
    </source>
</reference>
<evidence type="ECO:0000313" key="1">
    <source>
        <dbReference type="EMBL" id="CAE0258774.1"/>
    </source>
</evidence>